<dbReference type="GO" id="GO:0007052">
    <property type="term" value="P:mitotic spindle organization"/>
    <property type="evidence" value="ECO:0007669"/>
    <property type="project" value="TreeGrafter"/>
</dbReference>
<dbReference type="Proteomes" id="UP000472270">
    <property type="component" value="Unassembled WGS sequence"/>
</dbReference>
<gene>
    <name evidence="4" type="primary">LOC107753446</name>
</gene>
<dbReference type="GO" id="GO:0051382">
    <property type="term" value="P:kinetochore assembly"/>
    <property type="evidence" value="ECO:0007669"/>
    <property type="project" value="TreeGrafter"/>
</dbReference>
<dbReference type="InterPro" id="IPR005026">
    <property type="entry name" value="SAPAP"/>
</dbReference>
<proteinExistence type="inferred from homology"/>
<dbReference type="GO" id="GO:0051642">
    <property type="term" value="P:centrosome localization"/>
    <property type="evidence" value="ECO:0007669"/>
    <property type="project" value="TreeGrafter"/>
</dbReference>
<protein>
    <submittedName>
        <fullName evidence="4">Proline-rich protein 12-like</fullName>
    </submittedName>
</protein>
<feature type="compositionally biased region" description="Polar residues" evidence="2">
    <location>
        <begin position="372"/>
        <end position="422"/>
    </location>
</feature>
<dbReference type="Ensembl" id="ENSSRHT00000066116.1">
    <property type="protein sequence ID" value="ENSSRHP00000064337.1"/>
    <property type="gene ID" value="ENSSRHG00000032061.1"/>
</dbReference>
<dbReference type="GO" id="GO:0005737">
    <property type="term" value="C:cytoplasm"/>
    <property type="evidence" value="ECO:0007669"/>
    <property type="project" value="TreeGrafter"/>
</dbReference>
<feature type="region of interest" description="Disordered" evidence="2">
    <location>
        <begin position="27"/>
        <end position="84"/>
    </location>
</feature>
<feature type="compositionally biased region" description="Polar residues" evidence="2">
    <location>
        <begin position="443"/>
        <end position="456"/>
    </location>
</feature>
<feature type="region of interest" description="Disordered" evidence="2">
    <location>
        <begin position="307"/>
        <end position="456"/>
    </location>
</feature>
<organism evidence="4 5">
    <name type="scientific">Sinocyclocheilus rhinocerous</name>
    <dbReference type="NCBI Taxonomy" id="307959"/>
    <lineage>
        <taxon>Eukaryota</taxon>
        <taxon>Metazoa</taxon>
        <taxon>Chordata</taxon>
        <taxon>Craniata</taxon>
        <taxon>Vertebrata</taxon>
        <taxon>Euteleostomi</taxon>
        <taxon>Actinopterygii</taxon>
        <taxon>Neopterygii</taxon>
        <taxon>Teleostei</taxon>
        <taxon>Ostariophysi</taxon>
        <taxon>Cypriniformes</taxon>
        <taxon>Cyprinidae</taxon>
        <taxon>Cyprininae</taxon>
        <taxon>Sinocyclocheilus</taxon>
    </lineage>
</organism>
<feature type="chain" id="PRO_5025513739" evidence="3">
    <location>
        <begin position="23"/>
        <end position="610"/>
    </location>
</feature>
<evidence type="ECO:0000256" key="1">
    <source>
        <dbReference type="ARBA" id="ARBA00008839"/>
    </source>
</evidence>
<reference evidence="4" key="1">
    <citation type="submission" date="2025-08" db="UniProtKB">
        <authorList>
            <consortium name="Ensembl"/>
        </authorList>
    </citation>
    <scope>IDENTIFICATION</scope>
</reference>
<feature type="compositionally biased region" description="Low complexity" evidence="2">
    <location>
        <begin position="326"/>
        <end position="336"/>
    </location>
</feature>
<feature type="signal peptide" evidence="3">
    <location>
        <begin position="1"/>
        <end position="22"/>
    </location>
</feature>
<feature type="compositionally biased region" description="Polar residues" evidence="2">
    <location>
        <begin position="307"/>
        <end position="325"/>
    </location>
</feature>
<dbReference type="PANTHER" id="PTHR12353:SF1">
    <property type="entry name" value="DISKS LARGE-ASSOCIATED PROTEIN 5"/>
    <property type="match status" value="1"/>
</dbReference>
<comment type="similarity">
    <text evidence="1">Belongs to the SAPAP family.</text>
</comment>
<dbReference type="GO" id="GO:0007059">
    <property type="term" value="P:chromosome segregation"/>
    <property type="evidence" value="ECO:0007669"/>
    <property type="project" value="TreeGrafter"/>
</dbReference>
<name>A0A673KF01_9TELE</name>
<dbReference type="GO" id="GO:0005634">
    <property type="term" value="C:nucleus"/>
    <property type="evidence" value="ECO:0007669"/>
    <property type="project" value="TreeGrafter"/>
</dbReference>
<feature type="compositionally biased region" description="Polar residues" evidence="2">
    <location>
        <begin position="253"/>
        <end position="264"/>
    </location>
</feature>
<evidence type="ECO:0000313" key="4">
    <source>
        <dbReference type="Ensembl" id="ENSSRHP00000064337.1"/>
    </source>
</evidence>
<dbReference type="PANTHER" id="PTHR12353">
    <property type="entry name" value="DISKS LARGE-ASSOCIATED PROTEIN DAP SAP90/PSD-95-ASSOCIATED PROTEIN"/>
    <property type="match status" value="1"/>
</dbReference>
<feature type="region of interest" description="Disordered" evidence="2">
    <location>
        <begin position="470"/>
        <end position="493"/>
    </location>
</feature>
<reference evidence="4" key="2">
    <citation type="submission" date="2025-09" db="UniProtKB">
        <authorList>
            <consortium name="Ensembl"/>
        </authorList>
    </citation>
    <scope>IDENTIFICATION</scope>
</reference>
<dbReference type="GO" id="GO:0008017">
    <property type="term" value="F:microtubule binding"/>
    <property type="evidence" value="ECO:0007669"/>
    <property type="project" value="TreeGrafter"/>
</dbReference>
<feature type="region of interest" description="Disordered" evidence="2">
    <location>
        <begin position="246"/>
        <end position="265"/>
    </location>
</feature>
<dbReference type="GO" id="GO:0023052">
    <property type="term" value="P:signaling"/>
    <property type="evidence" value="ECO:0007669"/>
    <property type="project" value="InterPro"/>
</dbReference>
<dbReference type="GO" id="GO:0007346">
    <property type="term" value="P:regulation of mitotic cell cycle"/>
    <property type="evidence" value="ECO:0007669"/>
    <property type="project" value="TreeGrafter"/>
</dbReference>
<evidence type="ECO:0000313" key="5">
    <source>
        <dbReference type="Proteomes" id="UP000472270"/>
    </source>
</evidence>
<dbReference type="Pfam" id="PF03359">
    <property type="entry name" value="GKAP"/>
    <property type="match status" value="1"/>
</dbReference>
<feature type="compositionally biased region" description="Pro residues" evidence="2">
    <location>
        <begin position="28"/>
        <end position="70"/>
    </location>
</feature>
<keyword evidence="3" id="KW-0732">Signal</keyword>
<keyword evidence="5" id="KW-1185">Reference proteome</keyword>
<dbReference type="AlphaFoldDB" id="A0A673KF01"/>
<evidence type="ECO:0000256" key="2">
    <source>
        <dbReference type="SAM" id="MobiDB-lite"/>
    </source>
</evidence>
<feature type="compositionally biased region" description="Low complexity" evidence="2">
    <location>
        <begin position="481"/>
        <end position="493"/>
    </location>
</feature>
<sequence length="610" mass="65558">MTPLSWFEILFVFLFHSFLSDGNVEPTFPSPPKPVLPAPSLSSPPPPLSTPPTDHPANPPSVSSPPPAPSSPQSSISTAPSPPLAPLEPQHDVAYFRAVMASETERLTGLSELWVSRFDDTSIPEETRDQMRTAVGQARLLMKERFGQFSRLVDDCNLGRGEKITTCTDLQGFWDMVYFQVEDVNKKFNALKEAEAREWKEEVRPVARKRVAKKPPVVGGKAVTGASAAAKSRLAAVKAAMRAKQAEQKATENSDNIQDDSSSVPAAPAITLPAQTVVFNGGFFQVESPVKPSGAVRRSCRTSAVSSPCVSKFSTPGRQCRSTTVSHASPLPSLSARPPPIHQPDVLPVSTPLRSAEALPQSPRAPQIGPDHNQNVSPDTETCSNSRINFDLSSTCTQHTQPDTSNGPENSPVAQTHDSPNQCELPVDSSEPQHEECIPESMLSPSSQEEPQENISCEVSEESLHVQPGADAGLDTLSQGSSHSSSEPVEAEPSVCALASPTLMLSTPTKDLTVSTALCNEVINGSPTSMDVEMTGNQDAEVIIYKIWGHVGAHTSLSCTPVSALPGMVFSPQSSQMSENLLLFSPERKEKVRQSVCESDLITFTPPTYR</sequence>
<accession>A0A673KF01</accession>
<evidence type="ECO:0000256" key="3">
    <source>
        <dbReference type="SAM" id="SignalP"/>
    </source>
</evidence>
<dbReference type="GO" id="GO:0031616">
    <property type="term" value="C:spindle pole centrosome"/>
    <property type="evidence" value="ECO:0007669"/>
    <property type="project" value="TreeGrafter"/>
</dbReference>